<sequence length="377" mass="40643">MSRYLMEDGVVYDANDKGPDNRPFSFGRKLFKGGGGDTQTTKVELPDYARPYAEELMQRSGDISRQAVPRYEGQTLAGLSPDHYQAMDLIRSRALNGSEDINSARSNLAATMQGQYFRPTEVNQYQGATNAYTGARNPYGGPNPYLDQAIQKAQGDISRSYAAGTGAQTLAQFRNAGAFGGSAMQETQDTQNRALADTLANTASNMRMQDYGMQAQIANQDLSRNADLYAQDLARNATLAESRIGRNDQNYNAERQRQMQGMMFAPQLANTDYQNYQALLGVGDIGREAQQAQLNDDYTRWNNIANERYKQLEILANGIMGATGGGVARNMTAPNPNQPNRTAGALGGAASGAAMGSMFGPWGAAIGGGLGLLGGLF</sequence>
<evidence type="ECO:0000313" key="2">
    <source>
        <dbReference type="Proteomes" id="UP001056648"/>
    </source>
</evidence>
<protein>
    <recommendedName>
        <fullName evidence="3">Tail fiber domain-containing protein</fullName>
    </recommendedName>
</protein>
<name>A0ABY4VQE5_9BURK</name>
<keyword evidence="2" id="KW-1185">Reference proteome</keyword>
<evidence type="ECO:0008006" key="3">
    <source>
        <dbReference type="Google" id="ProtNLM"/>
    </source>
</evidence>
<organism evidence="1 2">
    <name type="scientific">Cupriavidus gilardii</name>
    <dbReference type="NCBI Taxonomy" id="82541"/>
    <lineage>
        <taxon>Bacteria</taxon>
        <taxon>Pseudomonadati</taxon>
        <taxon>Pseudomonadota</taxon>
        <taxon>Betaproteobacteria</taxon>
        <taxon>Burkholderiales</taxon>
        <taxon>Burkholderiaceae</taxon>
        <taxon>Cupriavidus</taxon>
    </lineage>
</organism>
<proteinExistence type="predicted"/>
<evidence type="ECO:0000313" key="1">
    <source>
        <dbReference type="EMBL" id="USE79479.1"/>
    </source>
</evidence>
<gene>
    <name evidence="1" type="ORF">NDR89_23090</name>
</gene>
<accession>A0ABY4VQE5</accession>
<dbReference type="EMBL" id="CP098736">
    <property type="protein sequence ID" value="USE79479.1"/>
    <property type="molecule type" value="Genomic_DNA"/>
</dbReference>
<dbReference type="Proteomes" id="UP001056648">
    <property type="component" value="Chromosome 2"/>
</dbReference>
<reference evidence="1" key="1">
    <citation type="submission" date="2022-06" db="EMBL/GenBank/DDBJ databases">
        <title>Complete genome sequence and characterization of Cupriavidus gilardii QJ1 isolated from contaminating cells.</title>
        <authorList>
            <person name="Qi J."/>
        </authorList>
    </citation>
    <scope>NUCLEOTIDE SEQUENCE</scope>
    <source>
        <strain evidence="1">QJ1</strain>
    </source>
</reference>
<dbReference type="RefSeq" id="WP_252252936.1">
    <property type="nucleotide sequence ID" value="NZ_CP098736.1"/>
</dbReference>